<dbReference type="InterPro" id="IPR006015">
    <property type="entry name" value="Universal_stress_UspA"/>
</dbReference>
<dbReference type="Pfam" id="PF00582">
    <property type="entry name" value="Usp"/>
    <property type="match status" value="1"/>
</dbReference>
<dbReference type="CDD" id="cd00293">
    <property type="entry name" value="USP-like"/>
    <property type="match status" value="1"/>
</dbReference>
<name>H9BWT8_9BACT</name>
<protein>
    <submittedName>
        <fullName evidence="3">Universal stress protein A</fullName>
    </submittedName>
</protein>
<evidence type="ECO:0000313" key="3">
    <source>
        <dbReference type="EMBL" id="AFD03260.1"/>
    </source>
</evidence>
<dbReference type="PANTHER" id="PTHR46268">
    <property type="entry name" value="STRESS RESPONSE PROTEIN NHAX"/>
    <property type="match status" value="1"/>
</dbReference>
<reference evidence="3" key="1">
    <citation type="submission" date="2011-11" db="EMBL/GenBank/DDBJ databases">
        <title>Construction and analysis of a metagenome of deep-sea sediment.</title>
        <authorList>
            <person name="Huo Y.-Y."/>
            <person name="Cheng H."/>
            <person name="Wu M."/>
        </authorList>
    </citation>
    <scope>NUCLEOTIDE SEQUENCE</scope>
</reference>
<dbReference type="PRINTS" id="PR01438">
    <property type="entry name" value="UNVRSLSTRESS"/>
</dbReference>
<sequence>MQVCYKKIILATDFSDTSKEASYYAVQLAQTFKAELKALHVFDTSVWSIPARYYYYLAPAGPGFDAVVEGFEEIRQRGKDSLKKLAESFDLEVETIFTEGDPGHEIVRVAEELNADPIVLGTQGYKKWRRFTIGSVAEFVVRHAPCAVLTIRHKEKWIKPTHQGTEK</sequence>
<dbReference type="PANTHER" id="PTHR46268:SF6">
    <property type="entry name" value="UNIVERSAL STRESS PROTEIN UP12"/>
    <property type="match status" value="1"/>
</dbReference>
<feature type="domain" description="UspA" evidence="2">
    <location>
        <begin position="5"/>
        <end position="152"/>
    </location>
</feature>
<evidence type="ECO:0000259" key="2">
    <source>
        <dbReference type="Pfam" id="PF00582"/>
    </source>
</evidence>
<dbReference type="InterPro" id="IPR014729">
    <property type="entry name" value="Rossmann-like_a/b/a_fold"/>
</dbReference>
<dbReference type="SUPFAM" id="SSF52402">
    <property type="entry name" value="Adenine nucleotide alpha hydrolases-like"/>
    <property type="match status" value="1"/>
</dbReference>
<dbReference type="AlphaFoldDB" id="H9BWT8"/>
<dbReference type="EMBL" id="JQ085820">
    <property type="protein sequence ID" value="AFD03260.1"/>
    <property type="molecule type" value="Genomic_DNA"/>
</dbReference>
<evidence type="ECO:0000256" key="1">
    <source>
        <dbReference type="ARBA" id="ARBA00008791"/>
    </source>
</evidence>
<proteinExistence type="inferred from homology"/>
<dbReference type="Gene3D" id="3.40.50.620">
    <property type="entry name" value="HUPs"/>
    <property type="match status" value="1"/>
</dbReference>
<dbReference type="InterPro" id="IPR006016">
    <property type="entry name" value="UspA"/>
</dbReference>
<comment type="similarity">
    <text evidence="1">Belongs to the universal stress protein A family.</text>
</comment>
<accession>H9BWT8</accession>
<organism evidence="3">
    <name type="scientific">uncultured bacterium W4-87b</name>
    <dbReference type="NCBI Taxonomy" id="1130995"/>
    <lineage>
        <taxon>Bacteria</taxon>
        <taxon>environmental samples</taxon>
    </lineage>
</organism>